<organism evidence="1 2">
    <name type="scientific">Ceratodon purpureus</name>
    <name type="common">Fire moss</name>
    <name type="synonym">Dicranum purpureum</name>
    <dbReference type="NCBI Taxonomy" id="3225"/>
    <lineage>
        <taxon>Eukaryota</taxon>
        <taxon>Viridiplantae</taxon>
        <taxon>Streptophyta</taxon>
        <taxon>Embryophyta</taxon>
        <taxon>Bryophyta</taxon>
        <taxon>Bryophytina</taxon>
        <taxon>Bryopsida</taxon>
        <taxon>Dicranidae</taxon>
        <taxon>Pseudoditrichales</taxon>
        <taxon>Ditrichaceae</taxon>
        <taxon>Ceratodon</taxon>
    </lineage>
</organism>
<accession>A0A8T0HM47</accession>
<comment type="caution">
    <text evidence="1">The sequence shown here is derived from an EMBL/GenBank/DDBJ whole genome shotgun (WGS) entry which is preliminary data.</text>
</comment>
<proteinExistence type="predicted"/>
<dbReference type="EMBL" id="CM026426">
    <property type="protein sequence ID" value="KAG0571793.1"/>
    <property type="molecule type" value="Genomic_DNA"/>
</dbReference>
<evidence type="ECO:0000313" key="1">
    <source>
        <dbReference type="EMBL" id="KAG0571793.1"/>
    </source>
</evidence>
<dbReference type="Proteomes" id="UP000822688">
    <property type="component" value="Chromosome V"/>
</dbReference>
<sequence length="148" mass="15808">MGDPDVEGMSECSAFLHVNALVCGVLQVATENAELHFGQPAQCIHANAGASDGCGQPPGRNEYVPRDIEAVHDVLVIWLPRRPDLVLVIPATKSDQRPLRALVDDVPPQRTSETSVLNVLNDAAVVTRNCGATLPIIVPCRDPAMTLP</sequence>
<dbReference type="AlphaFoldDB" id="A0A8T0HM47"/>
<keyword evidence="2" id="KW-1185">Reference proteome</keyword>
<gene>
    <name evidence="1" type="ORF">KC19_VG043000</name>
</gene>
<evidence type="ECO:0000313" key="2">
    <source>
        <dbReference type="Proteomes" id="UP000822688"/>
    </source>
</evidence>
<reference evidence="1" key="1">
    <citation type="submission" date="2020-06" db="EMBL/GenBank/DDBJ databases">
        <title>WGS assembly of Ceratodon purpureus strain R40.</title>
        <authorList>
            <person name="Carey S.B."/>
            <person name="Jenkins J."/>
            <person name="Shu S."/>
            <person name="Lovell J.T."/>
            <person name="Sreedasyam A."/>
            <person name="Maumus F."/>
            <person name="Tiley G.P."/>
            <person name="Fernandez-Pozo N."/>
            <person name="Barry K."/>
            <person name="Chen C."/>
            <person name="Wang M."/>
            <person name="Lipzen A."/>
            <person name="Daum C."/>
            <person name="Saski C.A."/>
            <person name="Payton A.C."/>
            <person name="Mcbreen J.C."/>
            <person name="Conrad R.E."/>
            <person name="Kollar L.M."/>
            <person name="Olsson S."/>
            <person name="Huttunen S."/>
            <person name="Landis J.B."/>
            <person name="Wickett N.J."/>
            <person name="Johnson M.G."/>
            <person name="Rensing S.A."/>
            <person name="Grimwood J."/>
            <person name="Schmutz J."/>
            <person name="Mcdaniel S.F."/>
        </authorList>
    </citation>
    <scope>NUCLEOTIDE SEQUENCE</scope>
    <source>
        <strain evidence="1">R40</strain>
    </source>
</reference>
<protein>
    <submittedName>
        <fullName evidence="1">Uncharacterized protein</fullName>
    </submittedName>
</protein>
<name>A0A8T0HM47_CERPU</name>